<dbReference type="GO" id="GO:0016747">
    <property type="term" value="F:acyltransferase activity, transferring groups other than amino-acyl groups"/>
    <property type="evidence" value="ECO:0007669"/>
    <property type="project" value="InterPro"/>
</dbReference>
<protein>
    <submittedName>
        <fullName evidence="2">GNAT family acetyltransferase</fullName>
    </submittedName>
</protein>
<keyword evidence="3" id="KW-1185">Reference proteome</keyword>
<dbReference type="Pfam" id="PF00583">
    <property type="entry name" value="Acetyltransf_1"/>
    <property type="match status" value="1"/>
</dbReference>
<evidence type="ECO:0000313" key="2">
    <source>
        <dbReference type="EMBL" id="KIQ65888.1"/>
    </source>
</evidence>
<reference evidence="2 3" key="1">
    <citation type="submission" date="2015-02" db="EMBL/GenBank/DDBJ databases">
        <title>Draft genome sequence of Kitasatospora griseola MF730-N6, a bafilomycin, terpentecin and satosporin producer.</title>
        <authorList>
            <person name="Arens J.C."/>
            <person name="Haltli B."/>
            <person name="Kerr R.G."/>
        </authorList>
    </citation>
    <scope>NUCLEOTIDE SEQUENCE [LARGE SCALE GENOMIC DNA]</scope>
    <source>
        <strain evidence="2 3">MF730-N6</strain>
    </source>
</reference>
<dbReference type="Proteomes" id="UP000032066">
    <property type="component" value="Unassembled WGS sequence"/>
</dbReference>
<dbReference type="InterPro" id="IPR016181">
    <property type="entry name" value="Acyl_CoA_acyltransferase"/>
</dbReference>
<dbReference type="EMBL" id="JXZB01000002">
    <property type="protein sequence ID" value="KIQ65888.1"/>
    <property type="molecule type" value="Genomic_DNA"/>
</dbReference>
<dbReference type="STRING" id="2064.TR51_09455"/>
<gene>
    <name evidence="2" type="ORF">TR51_09455</name>
</gene>
<evidence type="ECO:0000313" key="3">
    <source>
        <dbReference type="Proteomes" id="UP000032066"/>
    </source>
</evidence>
<dbReference type="PATRIC" id="fig|2064.6.peg.2007"/>
<feature type="domain" description="N-acetyltransferase" evidence="1">
    <location>
        <begin position="109"/>
        <end position="248"/>
    </location>
</feature>
<evidence type="ECO:0000259" key="1">
    <source>
        <dbReference type="PROSITE" id="PS51186"/>
    </source>
</evidence>
<dbReference type="PROSITE" id="PS51186">
    <property type="entry name" value="GNAT"/>
    <property type="match status" value="1"/>
</dbReference>
<proteinExistence type="predicted"/>
<comment type="caution">
    <text evidence="2">The sequence shown here is derived from an EMBL/GenBank/DDBJ whole genome shotgun (WGS) entry which is preliminary data.</text>
</comment>
<dbReference type="SUPFAM" id="SSF55729">
    <property type="entry name" value="Acyl-CoA N-acyltransferases (Nat)"/>
    <property type="match status" value="1"/>
</dbReference>
<organism evidence="2 3">
    <name type="scientific">Kitasatospora griseola</name>
    <name type="common">Streptomyces griseolosporeus</name>
    <dbReference type="NCBI Taxonomy" id="2064"/>
    <lineage>
        <taxon>Bacteria</taxon>
        <taxon>Bacillati</taxon>
        <taxon>Actinomycetota</taxon>
        <taxon>Actinomycetes</taxon>
        <taxon>Kitasatosporales</taxon>
        <taxon>Streptomycetaceae</taxon>
        <taxon>Kitasatospora</taxon>
    </lineage>
</organism>
<keyword evidence="2" id="KW-0808">Transferase</keyword>
<sequence>MRTALEFRRGFARRQADEVVELPGGFAVLSERYRYSHEHNQLVLDVPPSGVDVAGLAEEVLGHLGHRRIAVFDEAAGQALAPGLVAAGYQHEVELVMVHRGPVPAPGGAEQVELAELAPLLERQWRSWLPWATDDSIAQLVSRRTAREAGADRVLILAARDADGEFGAWADLYQDAAGTAQIEDLATAEHRQRRGLADRVLTTALHLAAEQAPDGLRFLVADAEDWPQQWYARRGFVTVGRTHGFVRM</sequence>
<dbReference type="Gene3D" id="3.40.630.30">
    <property type="match status" value="1"/>
</dbReference>
<name>A0A0D0Q4J7_KITGR</name>
<dbReference type="InterPro" id="IPR000182">
    <property type="entry name" value="GNAT_dom"/>
</dbReference>
<accession>A0A0D0Q4J7</accession>
<dbReference type="AlphaFoldDB" id="A0A0D0Q4J7"/>